<comment type="caution">
    <text evidence="3">The sequence shown here is derived from an EMBL/GenBank/DDBJ whole genome shotgun (WGS) entry which is preliminary data.</text>
</comment>
<feature type="compositionally biased region" description="Low complexity" evidence="1">
    <location>
        <begin position="140"/>
        <end position="149"/>
    </location>
</feature>
<evidence type="ECO:0000313" key="3">
    <source>
        <dbReference type="EMBL" id="GAB0058641.1"/>
    </source>
</evidence>
<accession>A0ABQ0CCM3</accession>
<dbReference type="PANTHER" id="PTHR21666">
    <property type="entry name" value="PEPTIDASE-RELATED"/>
    <property type="match status" value="1"/>
</dbReference>
<evidence type="ECO:0000256" key="1">
    <source>
        <dbReference type="SAM" id="MobiDB-lite"/>
    </source>
</evidence>
<dbReference type="SUPFAM" id="SSF51261">
    <property type="entry name" value="Duplicated hybrid motif"/>
    <property type="match status" value="1"/>
</dbReference>
<feature type="domain" description="LysM" evidence="2">
    <location>
        <begin position="72"/>
        <end position="116"/>
    </location>
</feature>
<dbReference type="Gene3D" id="2.70.70.10">
    <property type="entry name" value="Glucose Permease (Domain IIA)"/>
    <property type="match status" value="1"/>
</dbReference>
<protein>
    <submittedName>
        <fullName evidence="3">Murein hydrolase activator NlpD</fullName>
    </submittedName>
</protein>
<dbReference type="InterPro" id="IPR016047">
    <property type="entry name" value="M23ase_b-sheet_dom"/>
</dbReference>
<dbReference type="PROSITE" id="PS51782">
    <property type="entry name" value="LYSM"/>
    <property type="match status" value="1"/>
</dbReference>
<dbReference type="Gene3D" id="3.10.350.10">
    <property type="entry name" value="LysM domain"/>
    <property type="match status" value="1"/>
</dbReference>
<dbReference type="CDD" id="cd00118">
    <property type="entry name" value="LysM"/>
    <property type="match status" value="1"/>
</dbReference>
<evidence type="ECO:0000313" key="4">
    <source>
        <dbReference type="Proteomes" id="UP001628193"/>
    </source>
</evidence>
<dbReference type="InterPro" id="IPR036779">
    <property type="entry name" value="LysM_dom_sf"/>
</dbReference>
<sequence>MRHEFRHRLADINTARAVGMLLFSLWIGGCTGTGALPPATDSTPVRIEQGPPLPQKEEIAPARPVGKSDPDRFYIVKPKETLWSIAAAHKVDVATLAAWNGLSKWQKLQVGQRLRVVAPNPNDDARKTSEYEKPPLPTKPDAIGAAPKPADAPDRPVDAEANAPTNAVPKSADTPTNAIPKAAESPSARIPPPALAIREKPAFPDLPSARDAAPESDGAQKNLSPNPPARWVWPHSGRIISRFGQFGARRNTGIDIAANPGDPVMAAADGVVAYADQGLATYGNMVLLRHGGAFMTTYAHVQKILVKQGQSVRAGETIALAGQSGVTVSPRLHFEIRRSIEPQNPLEYLPKRD</sequence>
<keyword evidence="3" id="KW-0378">Hydrolase</keyword>
<dbReference type="CDD" id="cd12797">
    <property type="entry name" value="M23_peptidase"/>
    <property type="match status" value="1"/>
</dbReference>
<dbReference type="GO" id="GO:0016787">
    <property type="term" value="F:hydrolase activity"/>
    <property type="evidence" value="ECO:0007669"/>
    <property type="project" value="UniProtKB-KW"/>
</dbReference>
<feature type="region of interest" description="Disordered" evidence="1">
    <location>
        <begin position="204"/>
        <end position="230"/>
    </location>
</feature>
<dbReference type="SUPFAM" id="SSF54106">
    <property type="entry name" value="LysM domain"/>
    <property type="match status" value="1"/>
</dbReference>
<name>A0ABQ0CCM3_9PROT</name>
<dbReference type="InterPro" id="IPR018392">
    <property type="entry name" value="LysM"/>
</dbReference>
<reference evidence="3 4" key="1">
    <citation type="submission" date="2024-09" db="EMBL/GenBank/DDBJ databases">
        <title>Draft genome sequence of Candidatus Magnetaquicoccaceae bacterium FCR-1.</title>
        <authorList>
            <person name="Shimoshige H."/>
            <person name="Shimamura S."/>
            <person name="Taoka A."/>
            <person name="Kobayashi H."/>
            <person name="Maekawa T."/>
        </authorList>
    </citation>
    <scope>NUCLEOTIDE SEQUENCE [LARGE SCALE GENOMIC DNA]</scope>
    <source>
        <strain evidence="3 4">FCR-1</strain>
    </source>
</reference>
<dbReference type="PANTHER" id="PTHR21666:SF270">
    <property type="entry name" value="MUREIN HYDROLASE ACTIVATOR ENVC"/>
    <property type="match status" value="1"/>
</dbReference>
<dbReference type="Pfam" id="PF01476">
    <property type="entry name" value="LysM"/>
    <property type="match status" value="1"/>
</dbReference>
<evidence type="ECO:0000259" key="2">
    <source>
        <dbReference type="PROSITE" id="PS51782"/>
    </source>
</evidence>
<dbReference type="EMBL" id="BAAFGK010000005">
    <property type="protein sequence ID" value="GAB0058641.1"/>
    <property type="molecule type" value="Genomic_DNA"/>
</dbReference>
<proteinExistence type="predicted"/>
<dbReference type="InterPro" id="IPR011055">
    <property type="entry name" value="Dup_hybrid_motif"/>
</dbReference>
<feature type="region of interest" description="Disordered" evidence="1">
    <location>
        <begin position="116"/>
        <end position="192"/>
    </location>
</feature>
<dbReference type="Proteomes" id="UP001628193">
    <property type="component" value="Unassembled WGS sequence"/>
</dbReference>
<dbReference type="RefSeq" id="WP_420906362.1">
    <property type="nucleotide sequence ID" value="NZ_BAAFGK010000005.1"/>
</dbReference>
<dbReference type="Pfam" id="PF01551">
    <property type="entry name" value="Peptidase_M23"/>
    <property type="match status" value="1"/>
</dbReference>
<gene>
    <name evidence="3" type="primary">nlpD</name>
    <name evidence="3" type="ORF">SIID45300_02994</name>
</gene>
<keyword evidence="4" id="KW-1185">Reference proteome</keyword>
<dbReference type="InterPro" id="IPR050570">
    <property type="entry name" value="Cell_wall_metabolism_enzyme"/>
</dbReference>
<dbReference type="SMART" id="SM00257">
    <property type="entry name" value="LysM"/>
    <property type="match status" value="1"/>
</dbReference>
<feature type="compositionally biased region" description="Basic and acidic residues" evidence="1">
    <location>
        <begin position="123"/>
        <end position="133"/>
    </location>
</feature>
<organism evidence="3 4">
    <name type="scientific">Candidatus Magnetaquiglobus chichijimensis</name>
    <dbReference type="NCBI Taxonomy" id="3141448"/>
    <lineage>
        <taxon>Bacteria</taxon>
        <taxon>Pseudomonadati</taxon>
        <taxon>Pseudomonadota</taxon>
        <taxon>Magnetococcia</taxon>
        <taxon>Magnetococcales</taxon>
        <taxon>Candidatus Magnetaquicoccaceae</taxon>
        <taxon>Candidatus Magnetaquiglobus</taxon>
    </lineage>
</organism>
<dbReference type="PROSITE" id="PS51257">
    <property type="entry name" value="PROKAR_LIPOPROTEIN"/>
    <property type="match status" value="1"/>
</dbReference>